<reference evidence="1" key="1">
    <citation type="submission" date="2021-12" db="EMBL/GenBank/DDBJ databases">
        <title>Enterovibrio ZSDZ35 sp. nov. and Enterovibrio ZSDZ42 sp. nov., isolated from coastal seawater in Qingdao.</title>
        <authorList>
            <person name="Zhang P."/>
        </authorList>
    </citation>
    <scope>NUCLEOTIDE SEQUENCE</scope>
    <source>
        <strain evidence="1">ZSDZ35</strain>
    </source>
</reference>
<dbReference type="Proteomes" id="UP001149821">
    <property type="component" value="Unassembled WGS sequence"/>
</dbReference>
<keyword evidence="1" id="KW-0540">Nuclease</keyword>
<dbReference type="RefSeq" id="WP_274145839.1">
    <property type="nucleotide sequence ID" value="NZ_JAJUBB010000029.1"/>
</dbReference>
<dbReference type="GO" id="GO:0016787">
    <property type="term" value="F:hydrolase activity"/>
    <property type="evidence" value="ECO:0007669"/>
    <property type="project" value="UniProtKB-KW"/>
</dbReference>
<proteinExistence type="predicted"/>
<dbReference type="EMBL" id="JAJUBB010000029">
    <property type="protein sequence ID" value="MDD1784120.1"/>
    <property type="molecule type" value="Genomic_DNA"/>
</dbReference>
<organism evidence="1 2">
    <name type="scientific">Enterovibrio qingdaonensis</name>
    <dbReference type="NCBI Taxonomy" id="2899818"/>
    <lineage>
        <taxon>Bacteria</taxon>
        <taxon>Pseudomonadati</taxon>
        <taxon>Pseudomonadota</taxon>
        <taxon>Gammaproteobacteria</taxon>
        <taxon>Vibrionales</taxon>
        <taxon>Vibrionaceae</taxon>
        <taxon>Enterovibrio</taxon>
    </lineage>
</organism>
<name>A0ABT5QT10_9GAMM</name>
<comment type="caution">
    <text evidence="1">The sequence shown here is derived from an EMBL/GenBank/DDBJ whole genome shotgun (WGS) entry which is preliminary data.</text>
</comment>
<dbReference type="GO" id="GO:0004519">
    <property type="term" value="F:endonuclease activity"/>
    <property type="evidence" value="ECO:0007669"/>
    <property type="project" value="UniProtKB-KW"/>
</dbReference>
<dbReference type="EC" id="3.1.21.-" evidence="1"/>
<gene>
    <name evidence="1" type="ORF">LRP49_23375</name>
</gene>
<dbReference type="InterPro" id="IPR019057">
    <property type="entry name" value="Restrct_endonuc_II_Eco47II"/>
</dbReference>
<keyword evidence="1" id="KW-0378">Hydrolase</keyword>
<sequence length="269" mass="30279">MSKINIADIEDQFINGKDTNLLGFHPIPLGDIEVDFSDLSQEGVTDFKKMIVNIIVGSKELRPSTKPDPIAAMLMNVDRSMNDPRVNAEEYARFEATRVADKWRGNRIGELNELICCLQPNMKKSDSGRLDIQVLDGCNKVIAIAEVKNRFNTMNAASAIRTRKTMETVVLDKTSSYYGCDAILVERIPKKNGEITDFNPSDPSRGQKGSETNKIRRMGLHQFLSVYGEAKHVYAKAVVLMAFTLREQGVLPNDYDLRFIFNLMHESLS</sequence>
<dbReference type="Pfam" id="PF09553">
    <property type="entry name" value="RE_Eco47II"/>
    <property type="match status" value="1"/>
</dbReference>
<evidence type="ECO:0000313" key="2">
    <source>
        <dbReference type="Proteomes" id="UP001149821"/>
    </source>
</evidence>
<keyword evidence="1" id="KW-0255">Endonuclease</keyword>
<keyword evidence="2" id="KW-1185">Reference proteome</keyword>
<evidence type="ECO:0000313" key="1">
    <source>
        <dbReference type="EMBL" id="MDD1784120.1"/>
    </source>
</evidence>
<accession>A0ABT5QT10</accession>
<protein>
    <submittedName>
        <fullName evidence="1">Eco47II family restriction endonuclease</fullName>
        <ecNumber evidence="1">3.1.21.-</ecNumber>
    </submittedName>
</protein>